<evidence type="ECO:0000313" key="2">
    <source>
        <dbReference type="Proteomes" id="UP000183046"/>
    </source>
</evidence>
<dbReference type="STRING" id="237610.BJP27_22510"/>
<gene>
    <name evidence="1" type="ORF">SAMN05216279_112117</name>
</gene>
<dbReference type="AlphaFoldDB" id="A0A1G5PCI3"/>
<dbReference type="Proteomes" id="UP000183046">
    <property type="component" value="Unassembled WGS sequence"/>
</dbReference>
<dbReference type="OrthoDB" id="6884244at2"/>
<proteinExistence type="predicted"/>
<reference evidence="2" key="1">
    <citation type="submission" date="2016-10" db="EMBL/GenBank/DDBJ databases">
        <authorList>
            <person name="de Groot N.N."/>
        </authorList>
    </citation>
    <scope>NUCLEOTIDE SEQUENCE [LARGE SCALE GENOMIC DNA]</scope>
    <source>
        <strain evidence="2">DSM 15758</strain>
    </source>
</reference>
<sequence>MHTMEGSTPRFMQAANAAPLLDSLETAAPERQPAPTSLYQLTCARLDEQLAPLKVWPTLPDRTGRFSFTLLDRCGRILYRSPTLRQALYREEELLNGVIANARLAAVQAGQGFPSWGVVDAACPMYQLPATQLPCAGCRLLKCKS</sequence>
<dbReference type="RefSeq" id="WP_074584711.1">
    <property type="nucleotide sequence ID" value="NZ_FMWB01000012.1"/>
</dbReference>
<comment type="caution">
    <text evidence="1">The sequence shown here is derived from an EMBL/GenBank/DDBJ whole genome shotgun (WGS) entry which is preliminary data.</text>
</comment>
<dbReference type="EMBL" id="FMWB01000012">
    <property type="protein sequence ID" value="SCZ47256.1"/>
    <property type="molecule type" value="Genomic_DNA"/>
</dbReference>
<name>A0A1G5PCI3_9PSED</name>
<protein>
    <submittedName>
        <fullName evidence="1">Uncharacterized protein</fullName>
    </submittedName>
</protein>
<evidence type="ECO:0000313" key="1">
    <source>
        <dbReference type="EMBL" id="SCZ47256.1"/>
    </source>
</evidence>
<organism evidence="1 2">
    <name type="scientific">Pseudomonas oryzihabitans</name>
    <dbReference type="NCBI Taxonomy" id="47885"/>
    <lineage>
        <taxon>Bacteria</taxon>
        <taxon>Pseudomonadati</taxon>
        <taxon>Pseudomonadota</taxon>
        <taxon>Gammaproteobacteria</taxon>
        <taxon>Pseudomonadales</taxon>
        <taxon>Pseudomonadaceae</taxon>
        <taxon>Pseudomonas</taxon>
    </lineage>
</organism>
<accession>A0A1G5PCI3</accession>